<feature type="region of interest" description="Disordered" evidence="2">
    <location>
        <begin position="472"/>
        <end position="491"/>
    </location>
</feature>
<organism evidence="4 5">
    <name type="scientific">Triparma retinervis</name>
    <dbReference type="NCBI Taxonomy" id="2557542"/>
    <lineage>
        <taxon>Eukaryota</taxon>
        <taxon>Sar</taxon>
        <taxon>Stramenopiles</taxon>
        <taxon>Ochrophyta</taxon>
        <taxon>Bolidophyceae</taxon>
        <taxon>Parmales</taxon>
        <taxon>Triparmaceae</taxon>
        <taxon>Triparma</taxon>
    </lineage>
</organism>
<dbReference type="CDD" id="cd00144">
    <property type="entry name" value="MPP_PPP_family"/>
    <property type="match status" value="1"/>
</dbReference>
<dbReference type="PROSITE" id="PS00125">
    <property type="entry name" value="SER_THR_PHOSPHATASE"/>
    <property type="match status" value="1"/>
</dbReference>
<keyword evidence="1" id="KW-0378">Hydrolase</keyword>
<dbReference type="EC" id="3.1.3.16" evidence="1"/>
<comment type="similarity">
    <text evidence="1">Belongs to the PPP phosphatase family.</text>
</comment>
<dbReference type="GO" id="GO:0005737">
    <property type="term" value="C:cytoplasm"/>
    <property type="evidence" value="ECO:0007669"/>
    <property type="project" value="TreeGrafter"/>
</dbReference>
<dbReference type="InterPro" id="IPR004843">
    <property type="entry name" value="Calcineurin-like_PHP"/>
</dbReference>
<dbReference type="AlphaFoldDB" id="A0A9W7A250"/>
<evidence type="ECO:0000259" key="3">
    <source>
        <dbReference type="PROSITE" id="PS00125"/>
    </source>
</evidence>
<evidence type="ECO:0000313" key="4">
    <source>
        <dbReference type="EMBL" id="GMH64326.1"/>
    </source>
</evidence>
<evidence type="ECO:0000256" key="2">
    <source>
        <dbReference type="SAM" id="MobiDB-lite"/>
    </source>
</evidence>
<dbReference type="OrthoDB" id="256429at2759"/>
<dbReference type="PANTHER" id="PTHR11668:SF496">
    <property type="entry name" value="SERINE_THREONINE-PROTEIN PHOSPHATASE"/>
    <property type="match status" value="1"/>
</dbReference>
<dbReference type="InterPro" id="IPR050341">
    <property type="entry name" value="PP1_catalytic_subunit"/>
</dbReference>
<dbReference type="PANTHER" id="PTHR11668">
    <property type="entry name" value="SERINE/THREONINE PROTEIN PHOSPHATASE"/>
    <property type="match status" value="1"/>
</dbReference>
<evidence type="ECO:0000256" key="1">
    <source>
        <dbReference type="RuleBase" id="RU004273"/>
    </source>
</evidence>
<dbReference type="SUPFAM" id="SSF56300">
    <property type="entry name" value="Metallo-dependent phosphatases"/>
    <property type="match status" value="1"/>
</dbReference>
<accession>A0A9W7A250</accession>
<comment type="catalytic activity">
    <reaction evidence="1">
        <text>O-phospho-L-threonyl-[protein] + H2O = L-threonyl-[protein] + phosphate</text>
        <dbReference type="Rhea" id="RHEA:47004"/>
        <dbReference type="Rhea" id="RHEA-COMP:11060"/>
        <dbReference type="Rhea" id="RHEA-COMP:11605"/>
        <dbReference type="ChEBI" id="CHEBI:15377"/>
        <dbReference type="ChEBI" id="CHEBI:30013"/>
        <dbReference type="ChEBI" id="CHEBI:43474"/>
        <dbReference type="ChEBI" id="CHEBI:61977"/>
        <dbReference type="EC" id="3.1.3.16"/>
    </reaction>
</comment>
<protein>
    <recommendedName>
        <fullName evidence="1">Serine/threonine-protein phosphatase</fullName>
        <ecNumber evidence="1">3.1.3.16</ecNumber>
    </recommendedName>
</protein>
<comment type="caution">
    <text evidence="4">The sequence shown here is derived from an EMBL/GenBank/DDBJ whole genome shotgun (WGS) entry which is preliminary data.</text>
</comment>
<name>A0A9W7A250_9STRA</name>
<dbReference type="PRINTS" id="PR00114">
    <property type="entry name" value="STPHPHTASE"/>
</dbReference>
<dbReference type="InterPro" id="IPR029052">
    <property type="entry name" value="Metallo-depent_PP-like"/>
</dbReference>
<proteinExistence type="inferred from homology"/>
<dbReference type="Pfam" id="PF00149">
    <property type="entry name" value="Metallophos"/>
    <property type="match status" value="1"/>
</dbReference>
<gene>
    <name evidence="4" type="ORF">TrRE_jg10671</name>
</gene>
<evidence type="ECO:0000313" key="5">
    <source>
        <dbReference type="Proteomes" id="UP001165082"/>
    </source>
</evidence>
<dbReference type="InterPro" id="IPR006186">
    <property type="entry name" value="Ser/Thr-sp_prot-phosphatase"/>
</dbReference>
<reference evidence="4" key="1">
    <citation type="submission" date="2022-07" db="EMBL/GenBank/DDBJ databases">
        <title>Genome analysis of Parmales, a sister group of diatoms, reveals the evolutionary specialization of diatoms from phago-mixotrophs to photoautotrophs.</title>
        <authorList>
            <person name="Ban H."/>
            <person name="Sato S."/>
            <person name="Yoshikawa S."/>
            <person name="Kazumasa Y."/>
            <person name="Nakamura Y."/>
            <person name="Ichinomiya M."/>
            <person name="Saitoh K."/>
            <person name="Sato N."/>
            <person name="Blanc-Mathieu R."/>
            <person name="Endo H."/>
            <person name="Kuwata A."/>
            <person name="Ogata H."/>
        </authorList>
    </citation>
    <scope>NUCLEOTIDE SEQUENCE</scope>
</reference>
<sequence length="509" mass="56901">MLKSKGGKKSRESSLTEDKVKALLTEKDAKISALTAEISKLTNALNNSNVAGASRAVAGTTRRQHPLTAFSTTITNTGDGTTQVRSRMGRHASMSSQNVLNALPDEVEDSLAIRIVEMFKDPNKHLAYLKSEQFAMDILTMASRVRPVLEDEPRCIFLQSPCYVFGDIHGNLEDLHFFSDNIWRLGMSLTAGNFLFLGDYVDRGLSCLEVVAYLFAMKLLLPHKVFLLRGNHETRDVNGWEEHYGERSYIHQCRERFGEEIGYRVWEETNQVFDRIPLSAVIDQDIFCVHGGIPRAVTRESRIQDILSVPKVAGINPPYEHETEEYQQVASDCIWSDPASDEQEACGVDPQSGFGESLRGGGAICFGHKAVTNFLQQQGFSYIMRAHEAHAEGVAVSKGARVFTVFSTSKDHNQGSQAMAGCILVDFEKMKVINRSPAYGNKFVHRRDSISLAGMTEAEIAQRAQLGLVTAAEEPDEDEYEDYEDYDDEEEEYEYLTGATNFQPFTSNR</sequence>
<dbReference type="EMBL" id="BRXZ01002536">
    <property type="protein sequence ID" value="GMH64326.1"/>
    <property type="molecule type" value="Genomic_DNA"/>
</dbReference>
<dbReference type="GO" id="GO:0005634">
    <property type="term" value="C:nucleus"/>
    <property type="evidence" value="ECO:0007669"/>
    <property type="project" value="TreeGrafter"/>
</dbReference>
<feature type="domain" description="Serine/threonine specific protein phosphatases" evidence="3">
    <location>
        <begin position="228"/>
        <end position="233"/>
    </location>
</feature>
<dbReference type="SMART" id="SM00156">
    <property type="entry name" value="PP2Ac"/>
    <property type="match status" value="1"/>
</dbReference>
<feature type="compositionally biased region" description="Acidic residues" evidence="2">
    <location>
        <begin position="473"/>
        <end position="491"/>
    </location>
</feature>
<dbReference type="Gene3D" id="3.60.21.10">
    <property type="match status" value="1"/>
</dbReference>
<dbReference type="Proteomes" id="UP001165082">
    <property type="component" value="Unassembled WGS sequence"/>
</dbReference>
<dbReference type="GO" id="GO:0004722">
    <property type="term" value="F:protein serine/threonine phosphatase activity"/>
    <property type="evidence" value="ECO:0007669"/>
    <property type="project" value="UniProtKB-EC"/>
</dbReference>
<keyword evidence="5" id="KW-1185">Reference proteome</keyword>